<comment type="caution">
    <text evidence="2">The sequence shown here is derived from an EMBL/GenBank/DDBJ whole genome shotgun (WGS) entry which is preliminary data.</text>
</comment>
<feature type="compositionally biased region" description="Polar residues" evidence="1">
    <location>
        <begin position="33"/>
        <end position="55"/>
    </location>
</feature>
<feature type="compositionally biased region" description="Low complexity" evidence="1">
    <location>
        <begin position="86"/>
        <end position="95"/>
    </location>
</feature>
<sequence length="279" mass="29942">MTRQKSLKTRIRTRMDKTGESYTTARRRVLASASESTGPGSAGSEPTASELTASEPTRPEPTGPELAGAEASALDPAPQSSTPAQSDTSGTSASGISGGVKAQGLADASVRERTGRGWDEWFVLLDAWGATDRTHTEIARRLMHEHQVDGWWAQSVTVAYEQARGMRAPGQRSDGSFSATASKTISVPVERLFAAFDDAELRERWLPGAGLTVRTATAPKSFRAGRADGSRIAVGFVAKGDAKAQVAVLHEKLADAEAAARMKEYWRERLTELKRLAEN</sequence>
<evidence type="ECO:0000313" key="2">
    <source>
        <dbReference type="EMBL" id="TQL98613.1"/>
    </source>
</evidence>
<reference evidence="2 3" key="1">
    <citation type="submission" date="2019-06" db="EMBL/GenBank/DDBJ databases">
        <title>Sequencing the genomes of 1000 actinobacteria strains.</title>
        <authorList>
            <person name="Klenk H.-P."/>
        </authorList>
    </citation>
    <scope>NUCLEOTIDE SEQUENCE [LARGE SCALE GENOMIC DNA]</scope>
    <source>
        <strain evidence="2 3">DSM 102200</strain>
    </source>
</reference>
<dbReference type="AlphaFoldDB" id="A0A543CNF7"/>
<dbReference type="SUPFAM" id="SSF55961">
    <property type="entry name" value="Bet v1-like"/>
    <property type="match status" value="1"/>
</dbReference>
<feature type="region of interest" description="Disordered" evidence="1">
    <location>
        <begin position="1"/>
        <end position="103"/>
    </location>
</feature>
<evidence type="ECO:0008006" key="4">
    <source>
        <dbReference type="Google" id="ProtNLM"/>
    </source>
</evidence>
<name>A0A543CNF7_9ACTN</name>
<gene>
    <name evidence="2" type="ORF">FB559_4240</name>
</gene>
<proteinExistence type="predicted"/>
<evidence type="ECO:0000313" key="3">
    <source>
        <dbReference type="Proteomes" id="UP000316096"/>
    </source>
</evidence>
<keyword evidence="3" id="KW-1185">Reference proteome</keyword>
<feature type="compositionally biased region" description="Basic residues" evidence="1">
    <location>
        <begin position="1"/>
        <end position="12"/>
    </location>
</feature>
<organism evidence="2 3">
    <name type="scientific">Actinoallomurus bryophytorum</name>
    <dbReference type="NCBI Taxonomy" id="1490222"/>
    <lineage>
        <taxon>Bacteria</taxon>
        <taxon>Bacillati</taxon>
        <taxon>Actinomycetota</taxon>
        <taxon>Actinomycetes</taxon>
        <taxon>Streptosporangiales</taxon>
        <taxon>Thermomonosporaceae</taxon>
        <taxon>Actinoallomurus</taxon>
    </lineage>
</organism>
<accession>A0A543CNF7</accession>
<dbReference type="Proteomes" id="UP000316096">
    <property type="component" value="Unassembled WGS sequence"/>
</dbReference>
<evidence type="ECO:0000256" key="1">
    <source>
        <dbReference type="SAM" id="MobiDB-lite"/>
    </source>
</evidence>
<protein>
    <recommendedName>
        <fullName evidence="4">Activator of Hsp90 ATPase-like protein</fullName>
    </recommendedName>
</protein>
<dbReference type="EMBL" id="VFOZ01000001">
    <property type="protein sequence ID" value="TQL98613.1"/>
    <property type="molecule type" value="Genomic_DNA"/>
</dbReference>